<name>A0A8X6TZP7_NEPPI</name>
<reference evidence="1" key="1">
    <citation type="submission" date="2020-08" db="EMBL/GenBank/DDBJ databases">
        <title>Multicomponent nature underlies the extraordinary mechanical properties of spider dragline silk.</title>
        <authorList>
            <person name="Kono N."/>
            <person name="Nakamura H."/>
            <person name="Mori M."/>
            <person name="Yoshida Y."/>
            <person name="Ohtoshi R."/>
            <person name="Malay A.D."/>
            <person name="Moran D.A.P."/>
            <person name="Tomita M."/>
            <person name="Numata K."/>
            <person name="Arakawa K."/>
        </authorList>
    </citation>
    <scope>NUCLEOTIDE SEQUENCE</scope>
</reference>
<keyword evidence="2" id="KW-1185">Reference proteome</keyword>
<dbReference type="AlphaFoldDB" id="A0A8X6TZP7"/>
<organism evidence="1 2">
    <name type="scientific">Nephila pilipes</name>
    <name type="common">Giant wood spider</name>
    <name type="synonym">Nephila maculata</name>
    <dbReference type="NCBI Taxonomy" id="299642"/>
    <lineage>
        <taxon>Eukaryota</taxon>
        <taxon>Metazoa</taxon>
        <taxon>Ecdysozoa</taxon>
        <taxon>Arthropoda</taxon>
        <taxon>Chelicerata</taxon>
        <taxon>Arachnida</taxon>
        <taxon>Araneae</taxon>
        <taxon>Araneomorphae</taxon>
        <taxon>Entelegynae</taxon>
        <taxon>Araneoidea</taxon>
        <taxon>Nephilidae</taxon>
        <taxon>Nephila</taxon>
    </lineage>
</organism>
<evidence type="ECO:0000313" key="1">
    <source>
        <dbReference type="EMBL" id="GFT63334.1"/>
    </source>
</evidence>
<protein>
    <submittedName>
        <fullName evidence="1">Uncharacterized protein</fullName>
    </submittedName>
</protein>
<evidence type="ECO:0000313" key="2">
    <source>
        <dbReference type="Proteomes" id="UP000887013"/>
    </source>
</evidence>
<sequence>MNFARRSTTENLSQMGQDHLSLDKIEIVLYELERYSDLISHAQKVRSVDQRHKVKEYCVDENLFQCDFFRYIIVLLISRNINPDQIIHTLMSSSPKL</sequence>
<dbReference type="EMBL" id="BMAW01019433">
    <property type="protein sequence ID" value="GFT63334.1"/>
    <property type="molecule type" value="Genomic_DNA"/>
</dbReference>
<gene>
    <name evidence="1" type="ORF">NPIL_503131</name>
</gene>
<comment type="caution">
    <text evidence="1">The sequence shown here is derived from an EMBL/GenBank/DDBJ whole genome shotgun (WGS) entry which is preliminary data.</text>
</comment>
<accession>A0A8X6TZP7</accession>
<proteinExistence type="predicted"/>
<dbReference type="Proteomes" id="UP000887013">
    <property type="component" value="Unassembled WGS sequence"/>
</dbReference>